<accession>A0A7G5F6W6</accession>
<sequence length="44" mass="5145">MDEFIFLFLRGGRIKIKNYSSFFCNSKDTIVMFVMALLNKSDFG</sequence>
<name>A0A7G5F6W6_KLEPN</name>
<dbReference type="EMBL" id="MN423363">
    <property type="protein sequence ID" value="QMV82346.1"/>
    <property type="molecule type" value="Genomic_DNA"/>
</dbReference>
<protein>
    <submittedName>
        <fullName evidence="1">Uncharacterized protein</fullName>
    </submittedName>
</protein>
<evidence type="ECO:0000313" key="1">
    <source>
        <dbReference type="EMBL" id="QMV82346.1"/>
    </source>
</evidence>
<geneLocation type="plasmid" evidence="1">
    <name>pA2359-IMP</name>
</geneLocation>
<organism evidence="1">
    <name type="scientific">Klebsiella pneumoniae</name>
    <dbReference type="NCBI Taxonomy" id="573"/>
    <lineage>
        <taxon>Bacteria</taxon>
        <taxon>Pseudomonadati</taxon>
        <taxon>Pseudomonadota</taxon>
        <taxon>Gammaproteobacteria</taxon>
        <taxon>Enterobacterales</taxon>
        <taxon>Enterobacteriaceae</taxon>
        <taxon>Klebsiella/Raoultella group</taxon>
        <taxon>Klebsiella</taxon>
        <taxon>Klebsiella pneumoniae complex</taxon>
    </lineage>
</organism>
<reference evidence="1" key="1">
    <citation type="submission" date="2019-09" db="EMBL/GenBank/DDBJ databases">
        <authorList>
            <person name="Zhou D."/>
            <person name="Xu Y."/>
        </authorList>
    </citation>
    <scope>NUCLEOTIDE SEQUENCE</scope>
    <source>
        <strain evidence="1">A2359</strain>
        <plasmid evidence="1">pA2359-IMP</plasmid>
    </source>
</reference>
<keyword evidence="1" id="KW-0614">Plasmid</keyword>
<dbReference type="AlphaFoldDB" id="A0A7G5F6W6"/>
<proteinExistence type="predicted"/>